<evidence type="ECO:0000256" key="7">
    <source>
        <dbReference type="ARBA" id="ARBA00023235"/>
    </source>
</evidence>
<evidence type="ECO:0000256" key="5">
    <source>
        <dbReference type="ARBA" id="ARBA00023110"/>
    </source>
</evidence>
<reference evidence="13" key="1">
    <citation type="submission" date="2024-05" db="EMBL/GenBank/DDBJ databases">
        <title>Planctomycetes of the genus Singulisphaera possess chitinolytic capabilities.</title>
        <authorList>
            <person name="Ivanova A."/>
        </authorList>
    </citation>
    <scope>NUCLEOTIDE SEQUENCE</scope>
    <source>
        <strain evidence="13">Ch08T</strain>
    </source>
</reference>
<dbReference type="HAMAP" id="MF_00303">
    <property type="entry name" value="Trigger_factor_Tig"/>
    <property type="match status" value="1"/>
</dbReference>
<dbReference type="Gene3D" id="1.10.3120.10">
    <property type="entry name" value="Trigger factor, C-terminal domain"/>
    <property type="match status" value="1"/>
</dbReference>
<organism evidence="13">
    <name type="scientific">Singulisphaera sp. Ch08</name>
    <dbReference type="NCBI Taxonomy" id="3120278"/>
    <lineage>
        <taxon>Bacteria</taxon>
        <taxon>Pseudomonadati</taxon>
        <taxon>Planctomycetota</taxon>
        <taxon>Planctomycetia</taxon>
        <taxon>Isosphaerales</taxon>
        <taxon>Isosphaeraceae</taxon>
        <taxon>Singulisphaera</taxon>
    </lineage>
</organism>
<evidence type="ECO:0000256" key="1">
    <source>
        <dbReference type="ARBA" id="ARBA00000971"/>
    </source>
</evidence>
<feature type="domain" description="Trigger factor ribosome-binding bacterial" evidence="11">
    <location>
        <begin position="31"/>
        <end position="172"/>
    </location>
</feature>
<protein>
    <recommendedName>
        <fullName evidence="4 9">Trigger factor</fullName>
        <shortName evidence="9">TF</shortName>
        <ecNumber evidence="3 9">5.2.1.8</ecNumber>
    </recommendedName>
    <alternativeName>
        <fullName evidence="8 9">PPIase</fullName>
    </alternativeName>
</protein>
<dbReference type="GO" id="GO:0005737">
    <property type="term" value="C:cytoplasm"/>
    <property type="evidence" value="ECO:0007669"/>
    <property type="project" value="UniProtKB-SubCell"/>
</dbReference>
<dbReference type="InterPro" id="IPR005215">
    <property type="entry name" value="Trig_fac"/>
</dbReference>
<evidence type="ECO:0000256" key="3">
    <source>
        <dbReference type="ARBA" id="ARBA00013194"/>
    </source>
</evidence>
<dbReference type="SUPFAM" id="SSF102735">
    <property type="entry name" value="Trigger factor ribosome-binding domain"/>
    <property type="match status" value="1"/>
</dbReference>
<comment type="subcellular location">
    <subcellularLocation>
        <location evidence="9">Cytoplasm</location>
    </subcellularLocation>
    <text evidence="9">About half TF is bound to the ribosome near the polypeptide exit tunnel while the other half is free in the cytoplasm.</text>
</comment>
<dbReference type="GO" id="GO:0015031">
    <property type="term" value="P:protein transport"/>
    <property type="evidence" value="ECO:0007669"/>
    <property type="project" value="UniProtKB-UniRule"/>
</dbReference>
<keyword evidence="9" id="KW-0132">Cell division</keyword>
<evidence type="ECO:0000256" key="2">
    <source>
        <dbReference type="ARBA" id="ARBA00005464"/>
    </source>
</evidence>
<keyword evidence="9" id="KW-0131">Cell cycle</keyword>
<gene>
    <name evidence="9 13" type="primary">tig</name>
    <name evidence="13" type="ORF">V5E97_32965</name>
</gene>
<keyword evidence="6 9" id="KW-0143">Chaperone</keyword>
<dbReference type="InterPro" id="IPR008880">
    <property type="entry name" value="Trigger_fac_C"/>
</dbReference>
<evidence type="ECO:0000256" key="6">
    <source>
        <dbReference type="ARBA" id="ARBA00023186"/>
    </source>
</evidence>
<dbReference type="AlphaFoldDB" id="A0AAU7CCD3"/>
<comment type="function">
    <text evidence="9">Involved in protein export. Acts as a chaperone by maintaining the newly synthesized protein in an open conformation. Functions as a peptidyl-prolyl cis-trans isomerase.</text>
</comment>
<evidence type="ECO:0000256" key="10">
    <source>
        <dbReference type="SAM" id="MobiDB-lite"/>
    </source>
</evidence>
<feature type="domain" description="Trigger factor C-terminal" evidence="12">
    <location>
        <begin position="297"/>
        <end position="451"/>
    </location>
</feature>
<dbReference type="Pfam" id="PF05698">
    <property type="entry name" value="Trigger_C"/>
    <property type="match status" value="1"/>
</dbReference>
<dbReference type="InterPro" id="IPR008881">
    <property type="entry name" value="Trigger_fac_ribosome-bd_bac"/>
</dbReference>
<dbReference type="GO" id="GO:0051301">
    <property type="term" value="P:cell division"/>
    <property type="evidence" value="ECO:0007669"/>
    <property type="project" value="UniProtKB-KW"/>
</dbReference>
<dbReference type="Pfam" id="PF05697">
    <property type="entry name" value="Trigger_N"/>
    <property type="match status" value="1"/>
</dbReference>
<dbReference type="EMBL" id="CP155447">
    <property type="protein sequence ID" value="XBH03083.1"/>
    <property type="molecule type" value="Genomic_DNA"/>
</dbReference>
<dbReference type="InterPro" id="IPR037041">
    <property type="entry name" value="Trigger_fac_C_sf"/>
</dbReference>
<comment type="similarity">
    <text evidence="2 9">Belongs to the FKBP-type PPIase family. Tig subfamily.</text>
</comment>
<dbReference type="InterPro" id="IPR027304">
    <property type="entry name" value="Trigger_fact/SurA_dom_sf"/>
</dbReference>
<dbReference type="Gene3D" id="3.30.70.1050">
    <property type="entry name" value="Trigger factor ribosome-binding domain"/>
    <property type="match status" value="1"/>
</dbReference>
<sequence>MSTGEHEHDHGSPATTAAEVDAVKRKLDLDVQIADVGPCKKHLKVVVARPEIDRQFNESIGTMAREAAVPGFRPGRAPKQLVQKRFRKQVAEQVKSTLLMACLEQIDEDYKLNPITQPELDVEAIELPDDGPMMFEMDLEVRPDFALPAYKALTVKRPVKTIDDADVDAQLKLFLERHAQMVPKTEGGAEIGDFVTADLRFHRDGVTLNEAKEIQFRLQPELRFQDGSVPNVGEILLGVKPGESRDAEAKIGSGSTDPNLRGQTIQVTFQVHDLKQLRLPEVNDAFLSGLGFDTEVELRDALREILERRLNLQQRQWIRREILEQLIKETPFDLPADLVGRQEKATLRRLILDMRQEGLNETEIRAREAEIRANAHESTLRGLQEFFILAKIAETEDIKVEDEDFELEIEAIAARTDESPRRVRAKIEKDGLGDALASQILERKALDRILEFVTYEEVPHVEQKAVETLDQSASSLVASEDEADASTAEDGSTAGSKDKS</sequence>
<keyword evidence="5 9" id="KW-0697">Rotamase</keyword>
<proteinExistence type="inferred from homology"/>
<dbReference type="EC" id="5.2.1.8" evidence="3 9"/>
<feature type="region of interest" description="Disordered" evidence="10">
    <location>
        <begin position="469"/>
        <end position="500"/>
    </location>
</feature>
<evidence type="ECO:0000259" key="11">
    <source>
        <dbReference type="Pfam" id="PF05697"/>
    </source>
</evidence>
<dbReference type="PIRSF" id="PIRSF003095">
    <property type="entry name" value="Trigger_factor"/>
    <property type="match status" value="1"/>
</dbReference>
<dbReference type="SUPFAM" id="SSF54534">
    <property type="entry name" value="FKBP-like"/>
    <property type="match status" value="1"/>
</dbReference>
<dbReference type="SUPFAM" id="SSF109998">
    <property type="entry name" value="Triger factor/SurA peptide-binding domain-like"/>
    <property type="match status" value="1"/>
</dbReference>
<dbReference type="InterPro" id="IPR036611">
    <property type="entry name" value="Trigger_fac_ribosome-bd_sf"/>
</dbReference>
<evidence type="ECO:0000313" key="13">
    <source>
        <dbReference type="EMBL" id="XBH03083.1"/>
    </source>
</evidence>
<dbReference type="Gene3D" id="3.10.50.40">
    <property type="match status" value="1"/>
</dbReference>
<evidence type="ECO:0000259" key="12">
    <source>
        <dbReference type="Pfam" id="PF05698"/>
    </source>
</evidence>
<comment type="domain">
    <text evidence="9">Consists of 3 domains; the N-terminus binds the ribosome, the middle domain has PPIase activity, while the C-terminus has intrinsic chaperone activity on its own.</text>
</comment>
<comment type="catalytic activity">
    <reaction evidence="1 9">
        <text>[protein]-peptidylproline (omega=180) = [protein]-peptidylproline (omega=0)</text>
        <dbReference type="Rhea" id="RHEA:16237"/>
        <dbReference type="Rhea" id="RHEA-COMP:10747"/>
        <dbReference type="Rhea" id="RHEA-COMP:10748"/>
        <dbReference type="ChEBI" id="CHEBI:83833"/>
        <dbReference type="ChEBI" id="CHEBI:83834"/>
        <dbReference type="EC" id="5.2.1.8"/>
    </reaction>
</comment>
<dbReference type="RefSeq" id="WP_406695822.1">
    <property type="nucleotide sequence ID" value="NZ_CP155447.1"/>
</dbReference>
<evidence type="ECO:0000256" key="4">
    <source>
        <dbReference type="ARBA" id="ARBA00016902"/>
    </source>
</evidence>
<accession>A0AAU7CCD3</accession>
<dbReference type="GO" id="GO:0003755">
    <property type="term" value="F:peptidyl-prolyl cis-trans isomerase activity"/>
    <property type="evidence" value="ECO:0007669"/>
    <property type="project" value="UniProtKB-UniRule"/>
</dbReference>
<dbReference type="InterPro" id="IPR046357">
    <property type="entry name" value="PPIase_dom_sf"/>
</dbReference>
<evidence type="ECO:0000256" key="9">
    <source>
        <dbReference type="HAMAP-Rule" id="MF_00303"/>
    </source>
</evidence>
<dbReference type="GO" id="GO:0006457">
    <property type="term" value="P:protein folding"/>
    <property type="evidence" value="ECO:0007669"/>
    <property type="project" value="UniProtKB-UniRule"/>
</dbReference>
<name>A0AAU7CCD3_9BACT</name>
<keyword evidence="7 9" id="KW-0413">Isomerase</keyword>
<evidence type="ECO:0000256" key="8">
    <source>
        <dbReference type="ARBA" id="ARBA00029986"/>
    </source>
</evidence>
<dbReference type="NCBIfam" id="TIGR00115">
    <property type="entry name" value="tig"/>
    <property type="match status" value="1"/>
</dbReference>
<keyword evidence="9" id="KW-0963">Cytoplasm</keyword>